<name>A0A5B9WBH8_9BACT</name>
<dbReference type="RefSeq" id="WP_148596959.1">
    <property type="nucleotide sequence ID" value="NZ_CP042997.1"/>
</dbReference>
<dbReference type="KEGG" id="agv:OJF2_59860"/>
<accession>A0A5B9WBH8</accession>
<dbReference type="CDD" id="cd07197">
    <property type="entry name" value="nitrilase"/>
    <property type="match status" value="1"/>
</dbReference>
<organism evidence="3 4">
    <name type="scientific">Aquisphaera giovannonii</name>
    <dbReference type="NCBI Taxonomy" id="406548"/>
    <lineage>
        <taxon>Bacteria</taxon>
        <taxon>Pseudomonadati</taxon>
        <taxon>Planctomycetota</taxon>
        <taxon>Planctomycetia</taxon>
        <taxon>Isosphaerales</taxon>
        <taxon>Isosphaeraceae</taxon>
        <taxon>Aquisphaera</taxon>
    </lineage>
</organism>
<dbReference type="GO" id="GO:0016811">
    <property type="term" value="F:hydrolase activity, acting on carbon-nitrogen (but not peptide) bonds, in linear amides"/>
    <property type="evidence" value="ECO:0007669"/>
    <property type="project" value="UniProtKB-ARBA"/>
</dbReference>
<keyword evidence="1 3" id="KW-0378">Hydrolase</keyword>
<evidence type="ECO:0000313" key="3">
    <source>
        <dbReference type="EMBL" id="QEH37395.1"/>
    </source>
</evidence>
<keyword evidence="4" id="KW-1185">Reference proteome</keyword>
<evidence type="ECO:0000256" key="1">
    <source>
        <dbReference type="ARBA" id="ARBA00022801"/>
    </source>
</evidence>
<dbReference type="InterPro" id="IPR003010">
    <property type="entry name" value="C-N_Hydrolase"/>
</dbReference>
<gene>
    <name evidence="3" type="primary">ramA_3</name>
    <name evidence="3" type="ORF">OJF2_59860</name>
</gene>
<dbReference type="AlphaFoldDB" id="A0A5B9WBH8"/>
<dbReference type="Proteomes" id="UP000324233">
    <property type="component" value="Chromosome"/>
</dbReference>
<dbReference type="EC" id="3.5.1.100" evidence="3"/>
<evidence type="ECO:0000259" key="2">
    <source>
        <dbReference type="PROSITE" id="PS50263"/>
    </source>
</evidence>
<dbReference type="InterPro" id="IPR050345">
    <property type="entry name" value="Aliph_Amidase/BUP"/>
</dbReference>
<dbReference type="OrthoDB" id="2826359at2"/>
<proteinExistence type="predicted"/>
<reference evidence="3 4" key="1">
    <citation type="submission" date="2019-08" db="EMBL/GenBank/DDBJ databases">
        <title>Deep-cultivation of Planctomycetes and their phenomic and genomic characterization uncovers novel biology.</title>
        <authorList>
            <person name="Wiegand S."/>
            <person name="Jogler M."/>
            <person name="Boedeker C."/>
            <person name="Pinto D."/>
            <person name="Vollmers J."/>
            <person name="Rivas-Marin E."/>
            <person name="Kohn T."/>
            <person name="Peeters S.H."/>
            <person name="Heuer A."/>
            <person name="Rast P."/>
            <person name="Oberbeckmann S."/>
            <person name="Bunk B."/>
            <person name="Jeske O."/>
            <person name="Meyerdierks A."/>
            <person name="Storesund J.E."/>
            <person name="Kallscheuer N."/>
            <person name="Luecker S."/>
            <person name="Lage O.M."/>
            <person name="Pohl T."/>
            <person name="Merkel B.J."/>
            <person name="Hornburger P."/>
            <person name="Mueller R.-W."/>
            <person name="Bruemmer F."/>
            <person name="Labrenz M."/>
            <person name="Spormann A.M."/>
            <person name="Op den Camp H."/>
            <person name="Overmann J."/>
            <person name="Amann R."/>
            <person name="Jetten M.S.M."/>
            <person name="Mascher T."/>
            <person name="Medema M.H."/>
            <person name="Devos D.P."/>
            <person name="Kaster A.-K."/>
            <person name="Ovreas L."/>
            <person name="Rohde M."/>
            <person name="Galperin M.Y."/>
            <person name="Jogler C."/>
        </authorList>
    </citation>
    <scope>NUCLEOTIDE SEQUENCE [LARGE SCALE GENOMIC DNA]</scope>
    <source>
        <strain evidence="3 4">OJF2</strain>
    </source>
</reference>
<dbReference type="PANTHER" id="PTHR43674">
    <property type="entry name" value="NITRILASE C965.09-RELATED"/>
    <property type="match status" value="1"/>
</dbReference>
<dbReference type="EMBL" id="CP042997">
    <property type="protein sequence ID" value="QEH37395.1"/>
    <property type="molecule type" value="Genomic_DNA"/>
</dbReference>
<dbReference type="SUPFAM" id="SSF56317">
    <property type="entry name" value="Carbon-nitrogen hydrolase"/>
    <property type="match status" value="1"/>
</dbReference>
<dbReference type="PANTHER" id="PTHR43674:SF2">
    <property type="entry name" value="BETA-UREIDOPROPIONASE"/>
    <property type="match status" value="1"/>
</dbReference>
<sequence length="285" mass="30785">MIQPGTVRVAAVQMEPALGRVAENLARIEADLARAAESGARLAVFPECALSGYGFGSREEGLAHSVPIDGEELARVARAVARTGCACIFGLLERDGSRLYNACTLVGPRGVVGTYRKVHLPFLGIDMFVDPGDRPFAVHEVPGLDLRVGMHICYDGTFPETPRILALQGADLLVLPTNWPTHSEAAADHMVATRALENTVYYMAVNRVGVESGFRFIGTSSIADPGGRILARASADSAEMLFADIEPERARRKLLVRVPGKHEVNRIADRRPAFYGPLVEPNGRD</sequence>
<dbReference type="InterPro" id="IPR036526">
    <property type="entry name" value="C-N_Hydrolase_sf"/>
</dbReference>
<dbReference type="Gene3D" id="3.60.110.10">
    <property type="entry name" value="Carbon-nitrogen hydrolase"/>
    <property type="match status" value="1"/>
</dbReference>
<feature type="domain" description="CN hydrolase" evidence="2">
    <location>
        <begin position="7"/>
        <end position="247"/>
    </location>
</feature>
<protein>
    <submittedName>
        <fullName evidence="3">(R)-stereoselective amidase</fullName>
        <ecNumber evidence="3">3.5.1.100</ecNumber>
    </submittedName>
</protein>
<evidence type="ECO:0000313" key="4">
    <source>
        <dbReference type="Proteomes" id="UP000324233"/>
    </source>
</evidence>
<dbReference type="PROSITE" id="PS50263">
    <property type="entry name" value="CN_HYDROLASE"/>
    <property type="match status" value="1"/>
</dbReference>
<dbReference type="Pfam" id="PF00795">
    <property type="entry name" value="CN_hydrolase"/>
    <property type="match status" value="1"/>
</dbReference>